<evidence type="ECO:0000256" key="3">
    <source>
        <dbReference type="ARBA" id="ARBA00022692"/>
    </source>
</evidence>
<dbReference type="Proteomes" id="UP000708298">
    <property type="component" value="Unassembled WGS sequence"/>
</dbReference>
<feature type="transmembrane region" description="Helical" evidence="6">
    <location>
        <begin position="247"/>
        <end position="264"/>
    </location>
</feature>
<feature type="transmembrane region" description="Helical" evidence="6">
    <location>
        <begin position="15"/>
        <end position="34"/>
    </location>
</feature>
<protein>
    <submittedName>
        <fullName evidence="7">ABC transporter permease</fullName>
    </submittedName>
</protein>
<dbReference type="CDD" id="cd06579">
    <property type="entry name" value="TM_PBP1_transp_AraH_like"/>
    <property type="match status" value="1"/>
</dbReference>
<keyword evidence="5 6" id="KW-0472">Membrane</keyword>
<keyword evidence="3 6" id="KW-0812">Transmembrane</keyword>
<feature type="transmembrane region" description="Helical" evidence="6">
    <location>
        <begin position="46"/>
        <end position="67"/>
    </location>
</feature>
<reference evidence="7" key="1">
    <citation type="journal article" date="2021" name="Microorganisms">
        <title>Acidisoma silvae sp. nov. and Acidisomacellulosilytica sp. nov., Two Acidophilic Bacteria Isolated from Decaying Wood, Hydrolyzing Cellulose and Producing Poly-3-hydroxybutyrate.</title>
        <authorList>
            <person name="Mieszkin S."/>
            <person name="Pouder E."/>
            <person name="Uroz S."/>
            <person name="Simon-Colin C."/>
            <person name="Alain K."/>
        </authorList>
    </citation>
    <scope>NUCLEOTIDE SEQUENCE</scope>
    <source>
        <strain evidence="7">HW T2.11</strain>
    </source>
</reference>
<dbReference type="Pfam" id="PF02653">
    <property type="entry name" value="BPD_transp_2"/>
    <property type="match status" value="1"/>
</dbReference>
<evidence type="ECO:0000256" key="2">
    <source>
        <dbReference type="ARBA" id="ARBA00022475"/>
    </source>
</evidence>
<dbReference type="GO" id="GO:0005886">
    <property type="term" value="C:plasma membrane"/>
    <property type="evidence" value="ECO:0007669"/>
    <property type="project" value="UniProtKB-SubCell"/>
</dbReference>
<feature type="transmembrane region" description="Helical" evidence="6">
    <location>
        <begin position="79"/>
        <end position="108"/>
    </location>
</feature>
<accession>A0A964E1B3</accession>
<evidence type="ECO:0000256" key="4">
    <source>
        <dbReference type="ARBA" id="ARBA00022989"/>
    </source>
</evidence>
<dbReference type="EMBL" id="JAESVB010000022">
    <property type="protein sequence ID" value="MCB8878042.1"/>
    <property type="molecule type" value="Genomic_DNA"/>
</dbReference>
<sequence>MTGMSSFRRWTATHSWIWSFLGAGALMIVMLPFLRGQGIEQVGQVAIQFATFYVMVGLGQMLVIALGSGNIDLSVPGTITLAGFVGLSVSSGATGTLGACGAAVAIGIGAGIGNAVLIQVLQIPPMIATLSSGFVLQSLAIAFSRGASAVPSPLLQAISVHRFAGVPDLAIILILASLTVGLVLRQTRFGRTVLASGQSIRAARLTGLSVNSTIAIVYILSGIFAALTGLFLAASVGGASLDMGQEYLLFSIAVVVLGGTAISGGEASPTGVWGAALLLVLSVTLLNILGVGAGVRFLATGIIIVGVLGVTKPRED</sequence>
<name>A0A964E1B3_9PROT</name>
<evidence type="ECO:0000256" key="1">
    <source>
        <dbReference type="ARBA" id="ARBA00004651"/>
    </source>
</evidence>
<evidence type="ECO:0000256" key="5">
    <source>
        <dbReference type="ARBA" id="ARBA00023136"/>
    </source>
</evidence>
<dbReference type="PANTHER" id="PTHR32196">
    <property type="entry name" value="ABC TRANSPORTER PERMEASE PROTEIN YPHD-RELATED-RELATED"/>
    <property type="match status" value="1"/>
</dbReference>
<keyword evidence="8" id="KW-1185">Reference proteome</keyword>
<proteinExistence type="predicted"/>
<dbReference type="AlphaFoldDB" id="A0A964E1B3"/>
<keyword evidence="2" id="KW-1003">Cell membrane</keyword>
<keyword evidence="4 6" id="KW-1133">Transmembrane helix</keyword>
<feature type="transmembrane region" description="Helical" evidence="6">
    <location>
        <begin position="271"/>
        <end position="289"/>
    </location>
</feature>
<evidence type="ECO:0000313" key="7">
    <source>
        <dbReference type="EMBL" id="MCB8878042.1"/>
    </source>
</evidence>
<comment type="subcellular location">
    <subcellularLocation>
        <location evidence="1">Cell membrane</location>
        <topology evidence="1">Multi-pass membrane protein</topology>
    </subcellularLocation>
</comment>
<feature type="transmembrane region" description="Helical" evidence="6">
    <location>
        <begin position="163"/>
        <end position="184"/>
    </location>
</feature>
<comment type="caution">
    <text evidence="7">The sequence shown here is derived from an EMBL/GenBank/DDBJ whole genome shotgun (WGS) entry which is preliminary data.</text>
</comment>
<evidence type="ECO:0000313" key="8">
    <source>
        <dbReference type="Proteomes" id="UP000708298"/>
    </source>
</evidence>
<dbReference type="RefSeq" id="WP_227323686.1">
    <property type="nucleotide sequence ID" value="NZ_JAESVB010000022.1"/>
</dbReference>
<dbReference type="InterPro" id="IPR001851">
    <property type="entry name" value="ABC_transp_permease"/>
</dbReference>
<reference evidence="7" key="2">
    <citation type="submission" date="2021-01" db="EMBL/GenBank/DDBJ databases">
        <authorList>
            <person name="Mieszkin S."/>
            <person name="Pouder E."/>
            <person name="Alain K."/>
        </authorList>
    </citation>
    <scope>NUCLEOTIDE SEQUENCE</scope>
    <source>
        <strain evidence="7">HW T2.11</strain>
    </source>
</reference>
<organism evidence="7 8">
    <name type="scientific">Acidisoma silvae</name>
    <dbReference type="NCBI Taxonomy" id="2802396"/>
    <lineage>
        <taxon>Bacteria</taxon>
        <taxon>Pseudomonadati</taxon>
        <taxon>Pseudomonadota</taxon>
        <taxon>Alphaproteobacteria</taxon>
        <taxon>Acetobacterales</taxon>
        <taxon>Acidocellaceae</taxon>
        <taxon>Acidisoma</taxon>
    </lineage>
</organism>
<feature type="transmembrane region" description="Helical" evidence="6">
    <location>
        <begin position="205"/>
        <end position="227"/>
    </location>
</feature>
<dbReference type="GO" id="GO:0022857">
    <property type="term" value="F:transmembrane transporter activity"/>
    <property type="evidence" value="ECO:0007669"/>
    <property type="project" value="InterPro"/>
</dbReference>
<feature type="transmembrane region" description="Helical" evidence="6">
    <location>
        <begin position="120"/>
        <end position="143"/>
    </location>
</feature>
<gene>
    <name evidence="7" type="ORF">ASILVAE211_22830</name>
</gene>
<evidence type="ECO:0000256" key="6">
    <source>
        <dbReference type="SAM" id="Phobius"/>
    </source>
</evidence>